<evidence type="ECO:0000313" key="1">
    <source>
        <dbReference type="EMBL" id="KKM95992.1"/>
    </source>
</evidence>
<proteinExistence type="predicted"/>
<dbReference type="AlphaFoldDB" id="A0A0F9PS70"/>
<protein>
    <submittedName>
        <fullName evidence="1">Uncharacterized protein</fullName>
    </submittedName>
</protein>
<feature type="non-terminal residue" evidence="1">
    <location>
        <position position="1"/>
    </location>
</feature>
<gene>
    <name evidence="1" type="ORF">LCGC14_1182580</name>
</gene>
<dbReference type="EMBL" id="LAZR01005937">
    <property type="protein sequence ID" value="KKM95992.1"/>
    <property type="molecule type" value="Genomic_DNA"/>
</dbReference>
<reference evidence="1" key="1">
    <citation type="journal article" date="2015" name="Nature">
        <title>Complex archaea that bridge the gap between prokaryotes and eukaryotes.</title>
        <authorList>
            <person name="Spang A."/>
            <person name="Saw J.H."/>
            <person name="Jorgensen S.L."/>
            <person name="Zaremba-Niedzwiedzka K."/>
            <person name="Martijn J."/>
            <person name="Lind A.E."/>
            <person name="van Eijk R."/>
            <person name="Schleper C."/>
            <person name="Guy L."/>
            <person name="Ettema T.J."/>
        </authorList>
    </citation>
    <scope>NUCLEOTIDE SEQUENCE</scope>
</reference>
<name>A0A0F9PS70_9ZZZZ</name>
<accession>A0A0F9PS70</accession>
<comment type="caution">
    <text evidence="1">The sequence shown here is derived from an EMBL/GenBank/DDBJ whole genome shotgun (WGS) entry which is preliminary data.</text>
</comment>
<sequence>WYVYYFIFNRAVRTMDFDDYYIGKIPIFKASKIDQEPIIKLVQDLSKETKFLKENRVKFIEEVNKIPRLDDRSLNYYYTKLNSKDKKVYIKSNLQGNINNITMLEDGPWLKLKIDYEIRTDKRKEKFNDIIALKINLIDKSLRSFLNHSITTAKIKNKKGFILRNLLKIPIPLFEKNDGENSTIIKELMNNFLESLKKQIILKQKIKSLEDQINSKVYGFYNLSDEEIQHIESNFGSDSVILKLLLKD</sequence>
<organism evidence="1">
    <name type="scientific">marine sediment metagenome</name>
    <dbReference type="NCBI Taxonomy" id="412755"/>
    <lineage>
        <taxon>unclassified sequences</taxon>
        <taxon>metagenomes</taxon>
        <taxon>ecological metagenomes</taxon>
    </lineage>
</organism>